<evidence type="ECO:0000259" key="1">
    <source>
        <dbReference type="PROSITE" id="PS50851"/>
    </source>
</evidence>
<dbReference type="GO" id="GO:0006935">
    <property type="term" value="P:chemotaxis"/>
    <property type="evidence" value="ECO:0007669"/>
    <property type="project" value="InterPro"/>
</dbReference>
<keyword evidence="3" id="KW-1185">Reference proteome</keyword>
<gene>
    <name evidence="2" type="ORF">G3N55_02840</name>
</gene>
<dbReference type="SMART" id="SM00260">
    <property type="entry name" value="CheW"/>
    <property type="match status" value="1"/>
</dbReference>
<dbReference type="GO" id="GO:0007165">
    <property type="term" value="P:signal transduction"/>
    <property type="evidence" value="ECO:0007669"/>
    <property type="project" value="InterPro"/>
</dbReference>
<sequence>MNQASSAGEANRRDFLYFDLGPAAWAVDLDWVREVVASQRIEPMPNAAPRIAGMINLRGEIIPVLAIEELLEVEAGPAHPRRKILVLQGPEWVSGILVDAVHRIEHLPADAVAAPEEAPADGRSARFVQGLVRREDADPVPILDIGRIIEVVQSERTQEVDSRTPPHAQGVA</sequence>
<accession>A0A6N9TMX6</accession>
<dbReference type="InterPro" id="IPR036061">
    <property type="entry name" value="CheW-like_dom_sf"/>
</dbReference>
<organism evidence="2 3">
    <name type="scientific">Dissulfurirhabdus thermomarina</name>
    <dbReference type="NCBI Taxonomy" id="1765737"/>
    <lineage>
        <taxon>Bacteria</taxon>
        <taxon>Deltaproteobacteria</taxon>
        <taxon>Dissulfurirhabdaceae</taxon>
        <taxon>Dissulfurirhabdus</taxon>
    </lineage>
</organism>
<dbReference type="EMBL" id="JAAGRR010000017">
    <property type="protein sequence ID" value="NDY41790.1"/>
    <property type="molecule type" value="Genomic_DNA"/>
</dbReference>
<reference evidence="2 3" key="1">
    <citation type="submission" date="2020-02" db="EMBL/GenBank/DDBJ databases">
        <title>Comparative genomics of sulfur disproportionating microorganisms.</title>
        <authorList>
            <person name="Ward L.M."/>
            <person name="Bertran E."/>
            <person name="Johnston D.T."/>
        </authorList>
    </citation>
    <scope>NUCLEOTIDE SEQUENCE [LARGE SCALE GENOMIC DNA]</scope>
    <source>
        <strain evidence="2 3">DSM 100025</strain>
    </source>
</reference>
<evidence type="ECO:0000313" key="3">
    <source>
        <dbReference type="Proteomes" id="UP000469346"/>
    </source>
</evidence>
<name>A0A6N9TMX6_DISTH</name>
<dbReference type="RefSeq" id="WP_163297945.1">
    <property type="nucleotide sequence ID" value="NZ_JAAGRR010000017.1"/>
</dbReference>
<comment type="caution">
    <text evidence="2">The sequence shown here is derived from an EMBL/GenBank/DDBJ whole genome shotgun (WGS) entry which is preliminary data.</text>
</comment>
<dbReference type="InterPro" id="IPR039315">
    <property type="entry name" value="CheW"/>
</dbReference>
<dbReference type="AlphaFoldDB" id="A0A6N9TMX6"/>
<feature type="domain" description="CheW-like" evidence="1">
    <location>
        <begin position="12"/>
        <end position="154"/>
    </location>
</feature>
<dbReference type="Gene3D" id="2.30.30.40">
    <property type="entry name" value="SH3 Domains"/>
    <property type="match status" value="1"/>
</dbReference>
<dbReference type="Gene3D" id="2.40.50.180">
    <property type="entry name" value="CheA-289, Domain 4"/>
    <property type="match status" value="1"/>
</dbReference>
<dbReference type="GO" id="GO:0005829">
    <property type="term" value="C:cytosol"/>
    <property type="evidence" value="ECO:0007669"/>
    <property type="project" value="TreeGrafter"/>
</dbReference>
<dbReference type="InterPro" id="IPR002545">
    <property type="entry name" value="CheW-lke_dom"/>
</dbReference>
<protein>
    <submittedName>
        <fullName evidence="2">Chemotaxis protein CheW</fullName>
    </submittedName>
</protein>
<dbReference type="PANTHER" id="PTHR22617:SF23">
    <property type="entry name" value="CHEMOTAXIS PROTEIN CHEW"/>
    <property type="match status" value="1"/>
</dbReference>
<dbReference type="Pfam" id="PF01584">
    <property type="entry name" value="CheW"/>
    <property type="match status" value="1"/>
</dbReference>
<dbReference type="Proteomes" id="UP000469346">
    <property type="component" value="Unassembled WGS sequence"/>
</dbReference>
<dbReference type="SUPFAM" id="SSF50341">
    <property type="entry name" value="CheW-like"/>
    <property type="match status" value="1"/>
</dbReference>
<dbReference type="PROSITE" id="PS50851">
    <property type="entry name" value="CHEW"/>
    <property type="match status" value="1"/>
</dbReference>
<evidence type="ECO:0000313" key="2">
    <source>
        <dbReference type="EMBL" id="NDY41790.1"/>
    </source>
</evidence>
<dbReference type="PANTHER" id="PTHR22617">
    <property type="entry name" value="CHEMOTAXIS SENSOR HISTIDINE KINASE-RELATED"/>
    <property type="match status" value="1"/>
</dbReference>
<proteinExistence type="predicted"/>